<organism evidence="1 2">
    <name type="scientific">Synaphobranchus kaupii</name>
    <name type="common">Kaup's arrowtooth eel</name>
    <dbReference type="NCBI Taxonomy" id="118154"/>
    <lineage>
        <taxon>Eukaryota</taxon>
        <taxon>Metazoa</taxon>
        <taxon>Chordata</taxon>
        <taxon>Craniata</taxon>
        <taxon>Vertebrata</taxon>
        <taxon>Euteleostomi</taxon>
        <taxon>Actinopterygii</taxon>
        <taxon>Neopterygii</taxon>
        <taxon>Teleostei</taxon>
        <taxon>Anguilliformes</taxon>
        <taxon>Synaphobranchidae</taxon>
        <taxon>Synaphobranchus</taxon>
    </lineage>
</organism>
<gene>
    <name evidence="1" type="ORF">SKAU_G00306390</name>
</gene>
<reference evidence="1" key="1">
    <citation type="journal article" date="2023" name="Science">
        <title>Genome structures resolve the early diversification of teleost fishes.</title>
        <authorList>
            <person name="Parey E."/>
            <person name="Louis A."/>
            <person name="Montfort J."/>
            <person name="Bouchez O."/>
            <person name="Roques C."/>
            <person name="Iampietro C."/>
            <person name="Lluch J."/>
            <person name="Castinel A."/>
            <person name="Donnadieu C."/>
            <person name="Desvignes T."/>
            <person name="Floi Bucao C."/>
            <person name="Jouanno E."/>
            <person name="Wen M."/>
            <person name="Mejri S."/>
            <person name="Dirks R."/>
            <person name="Jansen H."/>
            <person name="Henkel C."/>
            <person name="Chen W.J."/>
            <person name="Zahm M."/>
            <person name="Cabau C."/>
            <person name="Klopp C."/>
            <person name="Thompson A.W."/>
            <person name="Robinson-Rechavi M."/>
            <person name="Braasch I."/>
            <person name="Lecointre G."/>
            <person name="Bobe J."/>
            <person name="Postlethwait J.H."/>
            <person name="Berthelot C."/>
            <person name="Roest Crollius H."/>
            <person name="Guiguen Y."/>
        </authorList>
    </citation>
    <scope>NUCLEOTIDE SEQUENCE</scope>
    <source>
        <strain evidence="1">WJC10195</strain>
    </source>
</reference>
<evidence type="ECO:0000313" key="2">
    <source>
        <dbReference type="Proteomes" id="UP001152622"/>
    </source>
</evidence>
<dbReference type="Proteomes" id="UP001152622">
    <property type="component" value="Chromosome 13"/>
</dbReference>
<dbReference type="AlphaFoldDB" id="A0A9Q1EQV2"/>
<name>A0A9Q1EQV2_SYNKA</name>
<proteinExistence type="predicted"/>
<evidence type="ECO:0000313" key="1">
    <source>
        <dbReference type="EMBL" id="KAJ8343310.1"/>
    </source>
</evidence>
<accession>A0A9Q1EQV2</accession>
<protein>
    <submittedName>
        <fullName evidence="1">Uncharacterized protein</fullName>
    </submittedName>
</protein>
<keyword evidence="2" id="KW-1185">Reference proteome</keyword>
<dbReference type="OrthoDB" id="10630720at2759"/>
<dbReference type="EMBL" id="JAINUF010000013">
    <property type="protein sequence ID" value="KAJ8343310.1"/>
    <property type="molecule type" value="Genomic_DNA"/>
</dbReference>
<comment type="caution">
    <text evidence="1">The sequence shown here is derived from an EMBL/GenBank/DDBJ whole genome shotgun (WGS) entry which is preliminary data.</text>
</comment>
<sequence>MVIPSSCEPENSRLGHSCCALPSPCQHRDARGDSPQAGSTGLPDPVKICRLPCDSRRWNGEAFLEVPQPPLTQIPSLHPDTASEVFRLPWDGTSYLRLSTRLAAGNQSGGVTGRAAPTSEVRYVLHRQPVWKESGGGLCCGSRAKGPLWKSRKETFHVRPIAHVCRAHTHARTP</sequence>